<dbReference type="EMBL" id="LCMO01000003">
    <property type="protein sequence ID" value="KKU39565.1"/>
    <property type="molecule type" value="Genomic_DNA"/>
</dbReference>
<organism evidence="1 2">
    <name type="scientific">Candidatus Azambacteria bacterium GW2011_GWB2_46_37</name>
    <dbReference type="NCBI Taxonomy" id="1618618"/>
    <lineage>
        <taxon>Bacteria</taxon>
        <taxon>Candidatus Azamiibacteriota</taxon>
    </lineage>
</organism>
<protein>
    <submittedName>
        <fullName evidence="1">Uncharacterized protein</fullName>
    </submittedName>
</protein>
<evidence type="ECO:0000313" key="2">
    <source>
        <dbReference type="Proteomes" id="UP000033818"/>
    </source>
</evidence>
<reference evidence="1 2" key="1">
    <citation type="journal article" date="2015" name="Nature">
        <title>rRNA introns, odd ribosomes, and small enigmatic genomes across a large radiation of phyla.</title>
        <authorList>
            <person name="Brown C.T."/>
            <person name="Hug L.A."/>
            <person name="Thomas B.C."/>
            <person name="Sharon I."/>
            <person name="Castelle C.J."/>
            <person name="Singh A."/>
            <person name="Wilkins M.J."/>
            <person name="Williams K.H."/>
            <person name="Banfield J.F."/>
        </authorList>
    </citation>
    <scope>NUCLEOTIDE SEQUENCE [LARGE SCALE GENOMIC DNA]</scope>
</reference>
<dbReference type="Proteomes" id="UP000033818">
    <property type="component" value="Unassembled WGS sequence"/>
</dbReference>
<accession>A0A0G1T298</accession>
<sequence>MIDEATRVRIAKRPFAEFDKVFNATPYFSGIKAGHGSTHNSCVVKGCRYREDHFQDPVEAAEQWLVKNGKIS</sequence>
<proteinExistence type="predicted"/>
<gene>
    <name evidence="1" type="ORF">UX53_C0003G0006</name>
</gene>
<dbReference type="AlphaFoldDB" id="A0A0G1T298"/>
<evidence type="ECO:0000313" key="1">
    <source>
        <dbReference type="EMBL" id="KKU39565.1"/>
    </source>
</evidence>
<name>A0A0G1T298_9BACT</name>
<comment type="caution">
    <text evidence="1">The sequence shown here is derived from an EMBL/GenBank/DDBJ whole genome shotgun (WGS) entry which is preliminary data.</text>
</comment>